<protein>
    <submittedName>
        <fullName evidence="2">NAD-dependent epimerase/dehydratase</fullName>
    </submittedName>
</protein>
<dbReference type="RefSeq" id="WP_014801844.1">
    <property type="nucleotide sequence ID" value="NC_018020.1"/>
</dbReference>
<sequence>MVLKDKTIAVTGASGMIGAYICRALLARGANVVGVVRNPDKAAFLTREGVTFRRADLADARSLADAFVGADAVVSNAALYRLTNLDWESNYLPNKTGTENVFNAMQKHNIRRAVHISTIGLYKFTLAYEINETSEQLNGEKREGGAYRATKQLSEELAWRLATQYGIGLTTLRPSGVYGARDENIMPYFKLAMKLPFLPLPAIGWPLVYAGDVADAVVASLESEKAIGQAYNTSGDTRDFADFLSAWHEASGKGARVFKIPVGLGIKISSEKAAHDLGFQNRPFVDALREIFAEEPGLLR</sequence>
<dbReference type="GO" id="GO:0004029">
    <property type="term" value="F:aldehyde dehydrogenase (NAD+) activity"/>
    <property type="evidence" value="ECO:0007669"/>
    <property type="project" value="TreeGrafter"/>
</dbReference>
<gene>
    <name evidence="2" type="ordered locus">Turpa_0675</name>
</gene>
<dbReference type="OrthoDB" id="9778052at2"/>
<keyword evidence="3" id="KW-1185">Reference proteome</keyword>
<dbReference type="InterPro" id="IPR001509">
    <property type="entry name" value="Epimerase_deHydtase"/>
</dbReference>
<reference evidence="2 3" key="1">
    <citation type="submission" date="2012-06" db="EMBL/GenBank/DDBJ databases">
        <title>The complete chromosome of genome of Turneriella parva DSM 21527.</title>
        <authorList>
            <consortium name="US DOE Joint Genome Institute (JGI-PGF)"/>
            <person name="Lucas S."/>
            <person name="Han J."/>
            <person name="Lapidus A."/>
            <person name="Bruce D."/>
            <person name="Goodwin L."/>
            <person name="Pitluck S."/>
            <person name="Peters L."/>
            <person name="Kyrpides N."/>
            <person name="Mavromatis K."/>
            <person name="Ivanova N."/>
            <person name="Mikhailova N."/>
            <person name="Chertkov O."/>
            <person name="Detter J.C."/>
            <person name="Tapia R."/>
            <person name="Han C."/>
            <person name="Land M."/>
            <person name="Hauser L."/>
            <person name="Markowitz V."/>
            <person name="Cheng J.-F."/>
            <person name="Hugenholtz P."/>
            <person name="Woyke T."/>
            <person name="Wu D."/>
            <person name="Gronow S."/>
            <person name="Wellnitz S."/>
            <person name="Brambilla E."/>
            <person name="Klenk H.-P."/>
            <person name="Eisen J.A."/>
        </authorList>
    </citation>
    <scope>NUCLEOTIDE SEQUENCE [LARGE SCALE GENOMIC DNA]</scope>
    <source>
        <strain evidence="3">ATCC BAA-1111 / DSM 21527 / NCTC 11395 / H</strain>
    </source>
</reference>
<evidence type="ECO:0000259" key="1">
    <source>
        <dbReference type="Pfam" id="PF01370"/>
    </source>
</evidence>
<dbReference type="KEGG" id="tpx:Turpa_0675"/>
<feature type="domain" description="NAD-dependent epimerase/dehydratase" evidence="1">
    <location>
        <begin position="8"/>
        <end position="232"/>
    </location>
</feature>
<dbReference type="EMBL" id="CP002959">
    <property type="protein sequence ID" value="AFM11326.1"/>
    <property type="molecule type" value="Genomic_DNA"/>
</dbReference>
<dbReference type="Gene3D" id="3.40.50.720">
    <property type="entry name" value="NAD(P)-binding Rossmann-like Domain"/>
    <property type="match status" value="1"/>
</dbReference>
<dbReference type="GO" id="GO:0005737">
    <property type="term" value="C:cytoplasm"/>
    <property type="evidence" value="ECO:0007669"/>
    <property type="project" value="TreeGrafter"/>
</dbReference>
<organism evidence="2 3">
    <name type="scientific">Turneriella parva (strain ATCC BAA-1111 / DSM 21527 / NCTC 11395 / H)</name>
    <name type="common">Leptospira parva</name>
    <dbReference type="NCBI Taxonomy" id="869212"/>
    <lineage>
        <taxon>Bacteria</taxon>
        <taxon>Pseudomonadati</taxon>
        <taxon>Spirochaetota</taxon>
        <taxon>Spirochaetia</taxon>
        <taxon>Leptospirales</taxon>
        <taxon>Leptospiraceae</taxon>
        <taxon>Turneriella</taxon>
    </lineage>
</organism>
<proteinExistence type="predicted"/>
<dbReference type="AlphaFoldDB" id="I4B219"/>
<dbReference type="InterPro" id="IPR051783">
    <property type="entry name" value="NAD(P)-dependent_oxidoreduct"/>
</dbReference>
<evidence type="ECO:0000313" key="2">
    <source>
        <dbReference type="EMBL" id="AFM11326.1"/>
    </source>
</evidence>
<dbReference type="Pfam" id="PF01370">
    <property type="entry name" value="Epimerase"/>
    <property type="match status" value="1"/>
</dbReference>
<accession>I4B219</accession>
<dbReference type="STRING" id="869212.Turpa_0675"/>
<dbReference type="HOGENOM" id="CLU_007383_6_1_12"/>
<evidence type="ECO:0000313" key="3">
    <source>
        <dbReference type="Proteomes" id="UP000006048"/>
    </source>
</evidence>
<dbReference type="Proteomes" id="UP000006048">
    <property type="component" value="Chromosome"/>
</dbReference>
<dbReference type="PANTHER" id="PTHR48079:SF6">
    <property type="entry name" value="NAD(P)-BINDING DOMAIN-CONTAINING PROTEIN-RELATED"/>
    <property type="match status" value="1"/>
</dbReference>
<name>I4B219_TURPD</name>
<dbReference type="PANTHER" id="PTHR48079">
    <property type="entry name" value="PROTEIN YEEZ"/>
    <property type="match status" value="1"/>
</dbReference>
<dbReference type="InterPro" id="IPR036291">
    <property type="entry name" value="NAD(P)-bd_dom_sf"/>
</dbReference>
<dbReference type="SUPFAM" id="SSF51735">
    <property type="entry name" value="NAD(P)-binding Rossmann-fold domains"/>
    <property type="match status" value="1"/>
</dbReference>